<organism evidence="3 4">
    <name type="scientific">Mucilaginibacter gossypiicola</name>
    <dbReference type="NCBI Taxonomy" id="551995"/>
    <lineage>
        <taxon>Bacteria</taxon>
        <taxon>Pseudomonadati</taxon>
        <taxon>Bacteroidota</taxon>
        <taxon>Sphingobacteriia</taxon>
        <taxon>Sphingobacteriales</taxon>
        <taxon>Sphingobacteriaceae</taxon>
        <taxon>Mucilaginibacter</taxon>
    </lineage>
</organism>
<protein>
    <submittedName>
        <fullName evidence="3">Trehalose utilisation</fullName>
    </submittedName>
</protein>
<dbReference type="Proteomes" id="UP000198942">
    <property type="component" value="Unassembled WGS sequence"/>
</dbReference>
<dbReference type="Pfam" id="PF06283">
    <property type="entry name" value="ThuA"/>
    <property type="match status" value="1"/>
</dbReference>
<feature type="domain" description="ThuA-like" evidence="2">
    <location>
        <begin position="41"/>
        <end position="247"/>
    </location>
</feature>
<dbReference type="PANTHER" id="PTHR40469:SF2">
    <property type="entry name" value="GALACTOSE-BINDING DOMAIN-LIKE SUPERFAMILY PROTEIN"/>
    <property type="match status" value="1"/>
</dbReference>
<dbReference type="Gene3D" id="3.40.50.880">
    <property type="match status" value="1"/>
</dbReference>
<dbReference type="AlphaFoldDB" id="A0A1H8UFI7"/>
<reference evidence="4" key="1">
    <citation type="submission" date="2016-10" db="EMBL/GenBank/DDBJ databases">
        <authorList>
            <person name="Varghese N."/>
            <person name="Submissions S."/>
        </authorList>
    </citation>
    <scope>NUCLEOTIDE SEQUENCE [LARGE SCALE GENOMIC DNA]</scope>
    <source>
        <strain evidence="4">Gh-48</strain>
    </source>
</reference>
<accession>A0A1H8UFI7</accession>
<evidence type="ECO:0000259" key="2">
    <source>
        <dbReference type="Pfam" id="PF06283"/>
    </source>
</evidence>
<keyword evidence="1" id="KW-0732">Signal</keyword>
<evidence type="ECO:0000256" key="1">
    <source>
        <dbReference type="SAM" id="SignalP"/>
    </source>
</evidence>
<keyword evidence="4" id="KW-1185">Reference proteome</keyword>
<dbReference type="InterPro" id="IPR029010">
    <property type="entry name" value="ThuA-like"/>
</dbReference>
<dbReference type="STRING" id="551995.SAMN05192574_11918"/>
<name>A0A1H8UFI7_9SPHI</name>
<dbReference type="SUPFAM" id="SSF52317">
    <property type="entry name" value="Class I glutamine amidotransferase-like"/>
    <property type="match status" value="1"/>
</dbReference>
<dbReference type="EMBL" id="FOCL01000019">
    <property type="protein sequence ID" value="SEP01846.1"/>
    <property type="molecule type" value="Genomic_DNA"/>
</dbReference>
<dbReference type="RefSeq" id="WP_091221394.1">
    <property type="nucleotide sequence ID" value="NZ_FOCL01000019.1"/>
</dbReference>
<dbReference type="OrthoDB" id="3296611at2"/>
<proteinExistence type="predicted"/>
<gene>
    <name evidence="3" type="ORF">SAMN05192574_11918</name>
</gene>
<dbReference type="InterPro" id="IPR029062">
    <property type="entry name" value="Class_I_gatase-like"/>
</dbReference>
<dbReference type="PANTHER" id="PTHR40469">
    <property type="entry name" value="SECRETED GLYCOSYL HYDROLASE"/>
    <property type="match status" value="1"/>
</dbReference>
<evidence type="ECO:0000313" key="3">
    <source>
        <dbReference type="EMBL" id="SEP01846.1"/>
    </source>
</evidence>
<sequence>MKKLIYTTLFLLAIFLAVDTAFAQQPRFKVLALYSTNVESDHVDFAMDAIKFYSKMAKTKSFAFDTTSNWGDLNDKKLKNYQVVIWLNEFPHNQVQRSAFEKFMANGGAWLGFHVSGYNDKYTKWPWFVDFLGATFYNNNWPPLPAKMIVDDNTHPVTKSLGKSYIAPINEWYGWKPNPRDNKDIKVLVTLDPANYPLGKKDIIRDGDIPVVWTNTKYKMLYMNMGHGDLIFTSPEQNQMFEDALLWLAGKK</sequence>
<feature type="signal peptide" evidence="1">
    <location>
        <begin position="1"/>
        <end position="23"/>
    </location>
</feature>
<evidence type="ECO:0000313" key="4">
    <source>
        <dbReference type="Proteomes" id="UP000198942"/>
    </source>
</evidence>
<feature type="chain" id="PRO_5011457626" evidence="1">
    <location>
        <begin position="24"/>
        <end position="252"/>
    </location>
</feature>